<dbReference type="Proteomes" id="UP000193061">
    <property type="component" value="Unassembled WGS sequence"/>
</dbReference>
<evidence type="ECO:0008006" key="4">
    <source>
        <dbReference type="Google" id="ProtNLM"/>
    </source>
</evidence>
<dbReference type="AlphaFoldDB" id="A0A1X6ZMS4"/>
<accession>A0A1X6ZMS4</accession>
<gene>
    <name evidence="2" type="ORF">ROA7450_02917</name>
</gene>
<evidence type="ECO:0000313" key="2">
    <source>
        <dbReference type="EMBL" id="SLN56348.1"/>
    </source>
</evidence>
<evidence type="ECO:0000313" key="3">
    <source>
        <dbReference type="Proteomes" id="UP000193061"/>
    </source>
</evidence>
<protein>
    <recommendedName>
        <fullName evidence="4">DUF4129 domain-containing protein</fullName>
    </recommendedName>
</protein>
<feature type="transmembrane region" description="Helical" evidence="1">
    <location>
        <begin position="111"/>
        <end position="131"/>
    </location>
</feature>
<organism evidence="2 3">
    <name type="scientific">Roseovarius albus</name>
    <dbReference type="NCBI Taxonomy" id="1247867"/>
    <lineage>
        <taxon>Bacteria</taxon>
        <taxon>Pseudomonadati</taxon>
        <taxon>Pseudomonadota</taxon>
        <taxon>Alphaproteobacteria</taxon>
        <taxon>Rhodobacterales</taxon>
        <taxon>Roseobacteraceae</taxon>
        <taxon>Roseovarius</taxon>
    </lineage>
</organism>
<evidence type="ECO:0000256" key="1">
    <source>
        <dbReference type="SAM" id="Phobius"/>
    </source>
</evidence>
<sequence length="266" mass="29260">MGKTHCRFKKVPKFSRELQLNLSLRYVALIAVCLVSTPDIAPAQAAGDTVILETLNPPRGDEAQEYLDLSRRKRLRAQVDYVVEVEGDLTSGEIAKQPIDRRREYQPILNLNGFGVVLALILIGGLLLLWLKFGGSGTLLSREPQDDKPDGPAPKAWKISDEDLKLDGRSLLARIAAMSDRTEAMILLLRHSLLAGAGATQVRFARSDTERSAMARLPKSWQHHQALNVLLQGTELAHYGGRVVSEADFDRALKIGQAILSGARHG</sequence>
<proteinExistence type="predicted"/>
<keyword evidence="3" id="KW-1185">Reference proteome</keyword>
<dbReference type="EMBL" id="FWFX01000009">
    <property type="protein sequence ID" value="SLN56348.1"/>
    <property type="molecule type" value="Genomic_DNA"/>
</dbReference>
<keyword evidence="1" id="KW-0472">Membrane</keyword>
<name>A0A1X6ZMS4_9RHOB</name>
<keyword evidence="1" id="KW-1133">Transmembrane helix</keyword>
<keyword evidence="1" id="KW-0812">Transmembrane</keyword>
<reference evidence="2 3" key="1">
    <citation type="submission" date="2017-03" db="EMBL/GenBank/DDBJ databases">
        <authorList>
            <person name="Afonso C.L."/>
            <person name="Miller P.J."/>
            <person name="Scott M.A."/>
            <person name="Spackman E."/>
            <person name="Goraichik I."/>
            <person name="Dimitrov K.M."/>
            <person name="Suarez D.L."/>
            <person name="Swayne D.E."/>
        </authorList>
    </citation>
    <scope>NUCLEOTIDE SEQUENCE [LARGE SCALE GENOMIC DNA]</scope>
    <source>
        <strain evidence="2 3">CECT 7450</strain>
    </source>
</reference>